<gene>
    <name evidence="8" type="primary">nirD</name>
    <name evidence="8" type="ORF">GCM10011332_27100</name>
</gene>
<dbReference type="PANTHER" id="PTHR43413">
    <property type="entry name" value="TRANSCRIPTIONAL REGULATOR, ASNC FAMILY"/>
    <property type="match status" value="1"/>
</dbReference>
<dbReference type="InterPro" id="IPR036388">
    <property type="entry name" value="WH-like_DNA-bd_sf"/>
</dbReference>
<dbReference type="Gene3D" id="3.30.70.3460">
    <property type="match status" value="1"/>
</dbReference>
<keyword evidence="1" id="KW-0456">Lyase</keyword>
<dbReference type="PANTHER" id="PTHR43413:SF1">
    <property type="entry name" value="SIROHEME DECARBOXYLASE NIRL SUBUNIT"/>
    <property type="match status" value="1"/>
</dbReference>
<evidence type="ECO:0000256" key="1">
    <source>
        <dbReference type="ARBA" id="ARBA00023239"/>
    </source>
</evidence>
<evidence type="ECO:0000256" key="5">
    <source>
        <dbReference type="ARBA" id="ARBA00048470"/>
    </source>
</evidence>
<dbReference type="Gene3D" id="1.10.10.10">
    <property type="entry name" value="Winged helix-like DNA-binding domain superfamily/Winged helix DNA-binding domain"/>
    <property type="match status" value="1"/>
</dbReference>
<dbReference type="Pfam" id="PF22451">
    <property type="entry name" value="NirdL-like_HTH"/>
    <property type="match status" value="1"/>
</dbReference>
<dbReference type="InterPro" id="IPR053953">
    <property type="entry name" value="NirdL-like_HTH"/>
</dbReference>
<protein>
    <recommendedName>
        <fullName evidence="4">siroheme decarboxylase</fullName>
        <ecNumber evidence="4">4.1.1.111</ecNumber>
    </recommendedName>
</protein>
<dbReference type="GO" id="GO:0016829">
    <property type="term" value="F:lyase activity"/>
    <property type="evidence" value="ECO:0007669"/>
    <property type="project" value="UniProtKB-KW"/>
</dbReference>
<feature type="domain" description="Siroheme decarboxylase NirL-like HTH" evidence="7">
    <location>
        <begin position="6"/>
        <end position="49"/>
    </location>
</feature>
<dbReference type="SUPFAM" id="SSF46785">
    <property type="entry name" value="Winged helix' DNA-binding domain"/>
    <property type="match status" value="1"/>
</dbReference>
<dbReference type="Proteomes" id="UP000632498">
    <property type="component" value="Unassembled WGS sequence"/>
</dbReference>
<comment type="catalytic activity">
    <reaction evidence="5">
        <text>siroheme + 2 H(+) = 12,18-didecarboxysiroheme + 2 CO2</text>
        <dbReference type="Rhea" id="RHEA:19093"/>
        <dbReference type="ChEBI" id="CHEBI:15378"/>
        <dbReference type="ChEBI" id="CHEBI:16526"/>
        <dbReference type="ChEBI" id="CHEBI:60052"/>
        <dbReference type="ChEBI" id="CHEBI:140497"/>
        <dbReference type="EC" id="4.1.1.111"/>
    </reaction>
</comment>
<evidence type="ECO:0000259" key="7">
    <source>
        <dbReference type="Pfam" id="PF22451"/>
    </source>
</evidence>
<dbReference type="InterPro" id="IPR036390">
    <property type="entry name" value="WH_DNA-bd_sf"/>
</dbReference>
<dbReference type="InterPro" id="IPR019888">
    <property type="entry name" value="Tscrpt_reg_AsnC-like"/>
</dbReference>
<dbReference type="Pfam" id="PF17805">
    <property type="entry name" value="AsnC_trans_reg2"/>
    <property type="match status" value="1"/>
</dbReference>
<comment type="similarity">
    <text evidence="3">Belongs to the Ahb/Nir family.</text>
</comment>
<reference evidence="8" key="1">
    <citation type="journal article" date="2014" name="Int. J. Syst. Evol. Microbiol.">
        <title>Complete genome sequence of Corynebacterium casei LMG S-19264T (=DSM 44701T), isolated from a smear-ripened cheese.</title>
        <authorList>
            <consortium name="US DOE Joint Genome Institute (JGI-PGF)"/>
            <person name="Walter F."/>
            <person name="Albersmeier A."/>
            <person name="Kalinowski J."/>
            <person name="Ruckert C."/>
        </authorList>
    </citation>
    <scope>NUCLEOTIDE SEQUENCE</scope>
    <source>
        <strain evidence="8">CGMCC 1.15254</strain>
    </source>
</reference>
<comment type="caution">
    <text evidence="8">The sequence shown here is derived from an EMBL/GenBank/DDBJ whole genome shotgun (WGS) entry which is preliminary data.</text>
</comment>
<sequence length="151" mass="17146">MIDEIDKHLLNDFQRGFPLCSRPYLEVANRLGIDENEVIGRLSRLKDSGHVSRIGAIVKPGSIGASTLAALQVDEDKIEQVASYINARDDVNHNYLREHDYNMWFVLNTSSKAALDRAVQEIEEATGLQVLVLRMLKDFHLDLGFDLKWHS</sequence>
<evidence type="ECO:0000259" key="6">
    <source>
        <dbReference type="Pfam" id="PF17805"/>
    </source>
</evidence>
<organism evidence="8 9">
    <name type="scientific">Terasakiella brassicae</name>
    <dbReference type="NCBI Taxonomy" id="1634917"/>
    <lineage>
        <taxon>Bacteria</taxon>
        <taxon>Pseudomonadati</taxon>
        <taxon>Pseudomonadota</taxon>
        <taxon>Alphaproteobacteria</taxon>
        <taxon>Rhodospirillales</taxon>
        <taxon>Terasakiellaceae</taxon>
        <taxon>Terasakiella</taxon>
    </lineage>
</organism>
<evidence type="ECO:0000313" key="8">
    <source>
        <dbReference type="EMBL" id="GGF71724.1"/>
    </source>
</evidence>
<accession>A0A917C4B9</accession>
<evidence type="ECO:0000313" key="9">
    <source>
        <dbReference type="Proteomes" id="UP000632498"/>
    </source>
</evidence>
<dbReference type="SMART" id="SM00344">
    <property type="entry name" value="HTH_ASNC"/>
    <property type="match status" value="1"/>
</dbReference>
<name>A0A917C4B9_9PROT</name>
<feature type="domain" description="Siroheme decarboxylase AsnC-like ligand binding" evidence="6">
    <location>
        <begin position="65"/>
        <end position="139"/>
    </location>
</feature>
<reference evidence="8" key="2">
    <citation type="submission" date="2020-09" db="EMBL/GenBank/DDBJ databases">
        <authorList>
            <person name="Sun Q."/>
            <person name="Zhou Y."/>
        </authorList>
    </citation>
    <scope>NUCLEOTIDE SEQUENCE</scope>
    <source>
        <strain evidence="8">CGMCC 1.15254</strain>
    </source>
</reference>
<evidence type="ECO:0000256" key="4">
    <source>
        <dbReference type="ARBA" id="ARBA00023471"/>
    </source>
</evidence>
<dbReference type="AlphaFoldDB" id="A0A917C4B9"/>
<evidence type="ECO:0000256" key="3">
    <source>
        <dbReference type="ARBA" id="ARBA00023457"/>
    </source>
</evidence>
<keyword evidence="9" id="KW-1185">Reference proteome</keyword>
<dbReference type="EC" id="4.1.1.111" evidence="4"/>
<dbReference type="EMBL" id="BMHV01000022">
    <property type="protein sequence ID" value="GGF71724.1"/>
    <property type="molecule type" value="Genomic_DNA"/>
</dbReference>
<comment type="pathway">
    <text evidence="2">Porphyrin-containing compound metabolism.</text>
</comment>
<proteinExistence type="inferred from homology"/>
<dbReference type="InterPro" id="IPR040523">
    <property type="entry name" value="AsnC_trans_reg2"/>
</dbReference>
<dbReference type="InterPro" id="IPR050684">
    <property type="entry name" value="HTH-Siroheme_Decarb"/>
</dbReference>
<evidence type="ECO:0000256" key="2">
    <source>
        <dbReference type="ARBA" id="ARBA00023444"/>
    </source>
</evidence>